<dbReference type="SUPFAM" id="SSF56601">
    <property type="entry name" value="beta-lactamase/transpeptidase-like"/>
    <property type="match status" value="1"/>
</dbReference>
<dbReference type="PANTHER" id="PTHR30627">
    <property type="entry name" value="PEPTIDOGLYCAN D,D-TRANSPEPTIDASE"/>
    <property type="match status" value="1"/>
</dbReference>
<comment type="similarity">
    <text evidence="2">Belongs to the class-D beta-lactamase family.</text>
</comment>
<evidence type="ECO:0000256" key="6">
    <source>
        <dbReference type="ARBA" id="ARBA00023251"/>
    </source>
</evidence>
<feature type="chain" id="PRO_5015632645" description="beta-lactamase" evidence="7">
    <location>
        <begin position="20"/>
        <end position="268"/>
    </location>
</feature>
<keyword evidence="5" id="KW-0378">Hydrolase</keyword>
<evidence type="ECO:0000256" key="2">
    <source>
        <dbReference type="ARBA" id="ARBA00007898"/>
    </source>
</evidence>
<dbReference type="GO" id="GO:0071555">
    <property type="term" value="P:cell wall organization"/>
    <property type="evidence" value="ECO:0007669"/>
    <property type="project" value="TreeGrafter"/>
</dbReference>
<dbReference type="GO" id="GO:0046677">
    <property type="term" value="P:response to antibiotic"/>
    <property type="evidence" value="ECO:0007669"/>
    <property type="project" value="UniProtKB-KW"/>
</dbReference>
<accession>A0A2T8HVS2</accession>
<evidence type="ECO:0000256" key="1">
    <source>
        <dbReference type="ARBA" id="ARBA00001526"/>
    </source>
</evidence>
<dbReference type="AlphaFoldDB" id="A0A2T8HVS2"/>
<evidence type="ECO:0000259" key="8">
    <source>
        <dbReference type="Pfam" id="PF00905"/>
    </source>
</evidence>
<dbReference type="GO" id="GO:0008658">
    <property type="term" value="F:penicillin binding"/>
    <property type="evidence" value="ECO:0007669"/>
    <property type="project" value="InterPro"/>
</dbReference>
<feature type="domain" description="Penicillin-binding protein transpeptidase" evidence="8">
    <location>
        <begin position="27"/>
        <end position="245"/>
    </location>
</feature>
<evidence type="ECO:0000313" key="10">
    <source>
        <dbReference type="Proteomes" id="UP000245911"/>
    </source>
</evidence>
<evidence type="ECO:0000256" key="5">
    <source>
        <dbReference type="ARBA" id="ARBA00022801"/>
    </source>
</evidence>
<keyword evidence="10" id="KW-1185">Reference proteome</keyword>
<evidence type="ECO:0000256" key="7">
    <source>
        <dbReference type="SAM" id="SignalP"/>
    </source>
</evidence>
<keyword evidence="4 7" id="KW-0732">Signal</keyword>
<keyword evidence="6" id="KW-0046">Antibiotic resistance</keyword>
<feature type="signal peptide" evidence="7">
    <location>
        <begin position="1"/>
        <end position="19"/>
    </location>
</feature>
<dbReference type="PANTHER" id="PTHR30627:SF6">
    <property type="entry name" value="BETA-LACTAMASE YBXI-RELATED"/>
    <property type="match status" value="1"/>
</dbReference>
<dbReference type="GO" id="GO:0008800">
    <property type="term" value="F:beta-lactamase activity"/>
    <property type="evidence" value="ECO:0007669"/>
    <property type="project" value="UniProtKB-EC"/>
</dbReference>
<dbReference type="NCBIfam" id="NF000270">
    <property type="entry name" value="bla_class_D_alt"/>
    <property type="match status" value="1"/>
</dbReference>
<dbReference type="InterPro" id="IPR050515">
    <property type="entry name" value="Beta-lactam/transpept"/>
</dbReference>
<dbReference type="Proteomes" id="UP000245911">
    <property type="component" value="Unassembled WGS sequence"/>
</dbReference>
<evidence type="ECO:0000256" key="4">
    <source>
        <dbReference type="ARBA" id="ARBA00022729"/>
    </source>
</evidence>
<organism evidence="9 10">
    <name type="scientific">Pararhodobacter oceanensis</name>
    <dbReference type="NCBI Taxonomy" id="2172121"/>
    <lineage>
        <taxon>Bacteria</taxon>
        <taxon>Pseudomonadati</taxon>
        <taxon>Pseudomonadota</taxon>
        <taxon>Alphaproteobacteria</taxon>
        <taxon>Rhodobacterales</taxon>
        <taxon>Paracoccaceae</taxon>
        <taxon>Pararhodobacter</taxon>
    </lineage>
</organism>
<dbReference type="OrthoDB" id="9762883at2"/>
<gene>
    <name evidence="9" type="primary">blaOXA</name>
    <name evidence="9" type="ORF">DDE20_05100</name>
</gene>
<evidence type="ECO:0000313" key="9">
    <source>
        <dbReference type="EMBL" id="PVH29511.1"/>
    </source>
</evidence>
<dbReference type="EMBL" id="QDKM01000002">
    <property type="protein sequence ID" value="PVH29511.1"/>
    <property type="molecule type" value="Genomic_DNA"/>
</dbReference>
<reference evidence="9 10" key="1">
    <citation type="submission" date="2018-04" db="EMBL/GenBank/DDBJ databases">
        <title>Pararhodobacter oceanense sp. nov., isolated from marine intertidal sediment.</title>
        <authorList>
            <person name="Wang X.-L."/>
            <person name="Du Z.-J."/>
        </authorList>
    </citation>
    <scope>NUCLEOTIDE SEQUENCE [LARGE SCALE GENOMIC DNA]</scope>
    <source>
        <strain evidence="9 10">AM505</strain>
    </source>
</reference>
<dbReference type="InterPro" id="IPR001460">
    <property type="entry name" value="PCN-bd_Tpept"/>
</dbReference>
<dbReference type="Gene3D" id="3.40.710.10">
    <property type="entry name" value="DD-peptidase/beta-lactamase superfamily"/>
    <property type="match status" value="1"/>
</dbReference>
<name>A0A2T8HVS2_9RHOB</name>
<evidence type="ECO:0000256" key="3">
    <source>
        <dbReference type="ARBA" id="ARBA00012865"/>
    </source>
</evidence>
<dbReference type="InterPro" id="IPR012338">
    <property type="entry name" value="Beta-lactam/transpept-like"/>
</dbReference>
<dbReference type="GO" id="GO:0005886">
    <property type="term" value="C:plasma membrane"/>
    <property type="evidence" value="ECO:0007669"/>
    <property type="project" value="TreeGrafter"/>
</dbReference>
<comment type="caution">
    <text evidence="9">The sequence shown here is derived from an EMBL/GenBank/DDBJ whole genome shotgun (WGS) entry which is preliminary data.</text>
</comment>
<protein>
    <recommendedName>
        <fullName evidence="3">beta-lactamase</fullName>
        <ecNumber evidence="3">3.5.2.6</ecNumber>
    </recommendedName>
</protein>
<dbReference type="EC" id="3.5.2.6" evidence="3"/>
<comment type="catalytic activity">
    <reaction evidence="1">
        <text>a beta-lactam + H2O = a substituted beta-amino acid</text>
        <dbReference type="Rhea" id="RHEA:20401"/>
        <dbReference type="ChEBI" id="CHEBI:15377"/>
        <dbReference type="ChEBI" id="CHEBI:35627"/>
        <dbReference type="ChEBI" id="CHEBI:140347"/>
        <dbReference type="EC" id="3.5.2.6"/>
    </reaction>
</comment>
<dbReference type="Pfam" id="PF00905">
    <property type="entry name" value="Transpeptidase"/>
    <property type="match status" value="1"/>
</dbReference>
<sequence>MTCALAAFLLLTCGAASHAQSQLICRIVLDAESGAVLLEEGDCAARVTPASTFKLPLAVAGFDAGLLVSRDQPVMHWQEGELDWGGASCCGAVTPAIWMRDSVVWYSQRLTRAMGAERLTRLASDFGYGNADFSGDPGFDNGLERAWIASSLQVSPREQVRFLARLLAGDLPASAEAQAQARAITVQSEAGGWRISGKTGAAYPRRADRSFDRARGYGWFVGWAERDGRRVVFAHLRQDRARHEGSPGQRSRDAFLADWPQVSAGFGD</sequence>
<proteinExistence type="inferred from homology"/>